<feature type="non-terminal residue" evidence="2">
    <location>
        <position position="263"/>
    </location>
</feature>
<organism evidence="2">
    <name type="scientific">Nicotiana tabacum</name>
    <name type="common">Common tobacco</name>
    <dbReference type="NCBI Taxonomy" id="4097"/>
    <lineage>
        <taxon>Eukaryota</taxon>
        <taxon>Viridiplantae</taxon>
        <taxon>Streptophyta</taxon>
        <taxon>Embryophyta</taxon>
        <taxon>Tracheophyta</taxon>
        <taxon>Spermatophyta</taxon>
        <taxon>Magnoliopsida</taxon>
        <taxon>eudicotyledons</taxon>
        <taxon>Gunneridae</taxon>
        <taxon>Pentapetalae</taxon>
        <taxon>asterids</taxon>
        <taxon>lamiids</taxon>
        <taxon>Solanales</taxon>
        <taxon>Solanaceae</taxon>
        <taxon>Nicotianoideae</taxon>
        <taxon>Nicotianeae</taxon>
        <taxon>Nicotiana</taxon>
    </lineage>
</organism>
<evidence type="ECO:0000313" key="2">
    <source>
        <dbReference type="RefSeq" id="XP_016436845.1"/>
    </source>
</evidence>
<dbReference type="Pfam" id="PF10536">
    <property type="entry name" value="PMD"/>
    <property type="match status" value="1"/>
</dbReference>
<protein>
    <submittedName>
        <fullName evidence="2">Serine/threonine-protein phosphatase 7 long form homolog</fullName>
    </submittedName>
</protein>
<dbReference type="PANTHER" id="PTHR46033">
    <property type="entry name" value="PROTEIN MAIN-LIKE 2"/>
    <property type="match status" value="1"/>
</dbReference>
<dbReference type="GO" id="GO:0010073">
    <property type="term" value="P:meristem maintenance"/>
    <property type="evidence" value="ECO:0007669"/>
    <property type="project" value="InterPro"/>
</dbReference>
<dbReference type="InterPro" id="IPR044824">
    <property type="entry name" value="MAIN-like"/>
</dbReference>
<dbReference type="AlphaFoldDB" id="A0A1S3XA84"/>
<dbReference type="PANTHER" id="PTHR46033:SF8">
    <property type="entry name" value="PROTEIN MAINTENANCE OF MERISTEMS-LIKE"/>
    <property type="match status" value="1"/>
</dbReference>
<evidence type="ECO:0000259" key="1">
    <source>
        <dbReference type="Pfam" id="PF10536"/>
    </source>
</evidence>
<dbReference type="PaxDb" id="4097-A0A1S3XA84"/>
<gene>
    <name evidence="2" type="primary">LOC107762956</name>
</gene>
<dbReference type="KEGG" id="nta:107762956"/>
<feature type="domain" description="Aminotransferase-like plant mobile" evidence="1">
    <location>
        <begin position="2"/>
        <end position="191"/>
    </location>
</feature>
<dbReference type="OrthoDB" id="1937804at2759"/>
<dbReference type="STRING" id="4097.A0A1S3XA84"/>
<dbReference type="RefSeq" id="XP_016436845.1">
    <property type="nucleotide sequence ID" value="XM_016581359.1"/>
</dbReference>
<accession>A0A1S3XA84</accession>
<sequence length="263" mass="30383">MIGRIQLDWALITALIERWRPKTHTFHLPIGEATITLQDAEILYGLSVDGLPVLLPATMIYYSRQSYCDMLHMLTGFRPEDETVASGSSRMQLVPIRDHLEQIHHTITDESVEVDVQRYTRLPLLLLLRGVLFPNTSGNLVSLRFLHHIGRIEDTAIYSWGGAVISYLYKQMCRACIDTQRDVSGFLPLLQPIPSPPVWLALHYERDDRSRADDTFMAWIYEQLGTWDRRGELTPPPQHFPIQHYMAWYCTVSRLFIGNPVHQ</sequence>
<dbReference type="InterPro" id="IPR019557">
    <property type="entry name" value="AminoTfrase-like_pln_mobile"/>
</dbReference>
<proteinExistence type="predicted"/>
<reference evidence="2" key="1">
    <citation type="submission" date="2025-08" db="UniProtKB">
        <authorList>
            <consortium name="RefSeq"/>
        </authorList>
    </citation>
    <scope>IDENTIFICATION</scope>
</reference>
<name>A0A1S3XA84_TOBAC</name>